<dbReference type="PANTHER" id="PTHR42721">
    <property type="entry name" value="SUGAR HYDROLASE-RELATED"/>
    <property type="match status" value="1"/>
</dbReference>
<dbReference type="InterPro" id="IPR026891">
    <property type="entry name" value="Fn3-like"/>
</dbReference>
<keyword evidence="15" id="KW-1185">Reference proteome</keyword>
<name>A0AAE0MKL3_9PEZI</name>
<dbReference type="PANTHER" id="PTHR42721:SF3">
    <property type="entry name" value="BETA-D-XYLOSIDASE 5-RELATED"/>
    <property type="match status" value="1"/>
</dbReference>
<keyword evidence="7" id="KW-0119">Carbohydrate metabolism</keyword>
<evidence type="ECO:0000256" key="11">
    <source>
        <dbReference type="ARBA" id="ARBA00026107"/>
    </source>
</evidence>
<accession>A0AAE0MKL3</accession>
<dbReference type="PROSITE" id="PS51257">
    <property type="entry name" value="PROKAR_LIPOPROTEIN"/>
    <property type="match status" value="1"/>
</dbReference>
<dbReference type="EMBL" id="JAUEPO010000001">
    <property type="protein sequence ID" value="KAK3335927.1"/>
    <property type="molecule type" value="Genomic_DNA"/>
</dbReference>
<gene>
    <name evidence="14" type="ORF">B0T19DRAFT_377912</name>
</gene>
<keyword evidence="3" id="KW-0858">Xylan degradation</keyword>
<evidence type="ECO:0000256" key="8">
    <source>
        <dbReference type="ARBA" id="ARBA00023295"/>
    </source>
</evidence>
<evidence type="ECO:0000256" key="3">
    <source>
        <dbReference type="ARBA" id="ARBA00022651"/>
    </source>
</evidence>
<dbReference type="GO" id="GO:0031222">
    <property type="term" value="P:arabinan catabolic process"/>
    <property type="evidence" value="ECO:0007669"/>
    <property type="project" value="TreeGrafter"/>
</dbReference>
<evidence type="ECO:0000256" key="5">
    <source>
        <dbReference type="ARBA" id="ARBA00022801"/>
    </source>
</evidence>
<evidence type="ECO:0000256" key="6">
    <source>
        <dbReference type="ARBA" id="ARBA00023180"/>
    </source>
</evidence>
<feature type="signal peptide" evidence="12">
    <location>
        <begin position="1"/>
        <end position="23"/>
    </location>
</feature>
<keyword evidence="4 12" id="KW-0732">Signal</keyword>
<organism evidence="14 15">
    <name type="scientific">Cercophora scortea</name>
    <dbReference type="NCBI Taxonomy" id="314031"/>
    <lineage>
        <taxon>Eukaryota</taxon>
        <taxon>Fungi</taxon>
        <taxon>Dikarya</taxon>
        <taxon>Ascomycota</taxon>
        <taxon>Pezizomycotina</taxon>
        <taxon>Sordariomycetes</taxon>
        <taxon>Sordariomycetidae</taxon>
        <taxon>Sordariales</taxon>
        <taxon>Lasiosphaeriaceae</taxon>
        <taxon>Cercophora</taxon>
    </lineage>
</organism>
<keyword evidence="5 14" id="KW-0378">Hydrolase</keyword>
<dbReference type="Pfam" id="PF00933">
    <property type="entry name" value="Glyco_hydro_3"/>
    <property type="match status" value="1"/>
</dbReference>
<comment type="catalytic activity">
    <reaction evidence="10">
        <text>Hydrolysis of (1-&gt;4)-beta-D-xylans, to remove successive D-xylose residues from the non-reducing termini.</text>
        <dbReference type="EC" id="3.2.1.37"/>
    </reaction>
</comment>
<feature type="domain" description="Fibronectin type III-like" evidence="13">
    <location>
        <begin position="687"/>
        <end position="757"/>
    </location>
</feature>
<dbReference type="GO" id="GO:0009044">
    <property type="term" value="F:xylan 1,4-beta-xylosidase activity"/>
    <property type="evidence" value="ECO:0007669"/>
    <property type="project" value="UniProtKB-EC"/>
</dbReference>
<proteinExistence type="inferred from homology"/>
<dbReference type="SMART" id="SM01217">
    <property type="entry name" value="Fn3_like"/>
    <property type="match status" value="1"/>
</dbReference>
<dbReference type="GO" id="GO:0046556">
    <property type="term" value="F:alpha-L-arabinofuranosidase activity"/>
    <property type="evidence" value="ECO:0007669"/>
    <property type="project" value="TreeGrafter"/>
</dbReference>
<sequence>MRRNFSSFLVWVTACLSAHVANGFEFPDCDHGPLAGTTVCDTRASPTERAAELVKLMNITEKLSNLVDNSLGASRIGLPSYQWWNEALHGIAGSPGVSFNVSGSPFSYATSFANAITMSAAFDDDLIYDIATVISTEARAFINAGRAGLDFWTPNVNPFKDPRWGRGSETPGEDPVRIKGYVKALLAGLEGDQPIRKVIATCKHYAAYDLERWRGITRYDFNAVVSSQDLSEYYLPPFQQCARDSKVGSIMCSYNSLNGTPACASTYLMTDILRNHWGWTEDNNFITSDCNAIQDFLPSHHNFSQTPAQAAAAGYTAGTDTVCEVPGWPPMTDVVGAYNETLLSEATIDRALRRLYEGLIRAGYFDPPSRSAYRFIGWPEVNTPEAQALALRSAAEGIVLLKNDGLLPLSLAGKSVALVGHWATGGRQMRGGYSGIPPYYHTPEYAAQQLNLTYYTATGPIAENTSTAAAGTWTANALAAAAKADIILYFGGTDQTIAAEDKDRETIAWPEAQLALINKLATLSKPLVIIQLGDQVDDTPLLANKNVSAILWAGYPGQSGGSAVLDIITGKTAPAGRLPVTQYPAAYTQQVPLTEMALRPTAHSPGRTYRWYNASVLPFGHGLHYTSFTATFGALPFPANPTDTLKIPITSLLNTPACKAQNHPDLCLFASLPVHVTNTGNATTSDYVALAFVAGEFGPPPYPIKTLVAYARVHAIAPGTTGTAQLQLTLGALARVDEAGNAVLYPGVYKLLLDVTAPPLDEMLFELTGEPVVLDYFPQPAGV</sequence>
<dbReference type="Gene3D" id="3.40.50.1700">
    <property type="entry name" value="Glycoside hydrolase family 3 C-terminal domain"/>
    <property type="match status" value="1"/>
</dbReference>
<dbReference type="InterPro" id="IPR036962">
    <property type="entry name" value="Glyco_hydro_3_N_sf"/>
</dbReference>
<evidence type="ECO:0000313" key="15">
    <source>
        <dbReference type="Proteomes" id="UP001286456"/>
    </source>
</evidence>
<dbReference type="Pfam" id="PF01915">
    <property type="entry name" value="Glyco_hydro_3_C"/>
    <property type="match status" value="1"/>
</dbReference>
<evidence type="ECO:0000259" key="13">
    <source>
        <dbReference type="SMART" id="SM01217"/>
    </source>
</evidence>
<dbReference type="InterPro" id="IPR036881">
    <property type="entry name" value="Glyco_hydro_3_C_sf"/>
</dbReference>
<keyword evidence="9" id="KW-0624">Polysaccharide degradation</keyword>
<dbReference type="SUPFAM" id="SSF51445">
    <property type="entry name" value="(Trans)glycosidases"/>
    <property type="match status" value="1"/>
</dbReference>
<dbReference type="EC" id="3.2.1.37" evidence="11"/>
<dbReference type="InterPro" id="IPR002772">
    <property type="entry name" value="Glyco_hydro_3_C"/>
</dbReference>
<evidence type="ECO:0000256" key="7">
    <source>
        <dbReference type="ARBA" id="ARBA00023277"/>
    </source>
</evidence>
<evidence type="ECO:0000256" key="1">
    <source>
        <dbReference type="ARBA" id="ARBA00004851"/>
    </source>
</evidence>
<dbReference type="Proteomes" id="UP001286456">
    <property type="component" value="Unassembled WGS sequence"/>
</dbReference>
<comment type="caution">
    <text evidence="14">The sequence shown here is derived from an EMBL/GenBank/DDBJ whole genome shotgun (WGS) entry which is preliminary data.</text>
</comment>
<keyword evidence="8" id="KW-0326">Glycosidase</keyword>
<dbReference type="Gene3D" id="2.60.40.10">
    <property type="entry name" value="Immunoglobulins"/>
    <property type="match status" value="1"/>
</dbReference>
<dbReference type="GO" id="GO:0045493">
    <property type="term" value="P:xylan catabolic process"/>
    <property type="evidence" value="ECO:0007669"/>
    <property type="project" value="UniProtKB-KW"/>
</dbReference>
<feature type="chain" id="PRO_5042221723" description="xylan 1,4-beta-xylosidase" evidence="12">
    <location>
        <begin position="24"/>
        <end position="783"/>
    </location>
</feature>
<reference evidence="14" key="1">
    <citation type="journal article" date="2023" name="Mol. Phylogenet. Evol.">
        <title>Genome-scale phylogeny and comparative genomics of the fungal order Sordariales.</title>
        <authorList>
            <person name="Hensen N."/>
            <person name="Bonometti L."/>
            <person name="Westerberg I."/>
            <person name="Brannstrom I.O."/>
            <person name="Guillou S."/>
            <person name="Cros-Aarteil S."/>
            <person name="Calhoun S."/>
            <person name="Haridas S."/>
            <person name="Kuo A."/>
            <person name="Mondo S."/>
            <person name="Pangilinan J."/>
            <person name="Riley R."/>
            <person name="LaButti K."/>
            <person name="Andreopoulos B."/>
            <person name="Lipzen A."/>
            <person name="Chen C."/>
            <person name="Yan M."/>
            <person name="Daum C."/>
            <person name="Ng V."/>
            <person name="Clum A."/>
            <person name="Steindorff A."/>
            <person name="Ohm R.A."/>
            <person name="Martin F."/>
            <person name="Silar P."/>
            <person name="Natvig D.O."/>
            <person name="Lalanne C."/>
            <person name="Gautier V."/>
            <person name="Ament-Velasquez S.L."/>
            <person name="Kruys A."/>
            <person name="Hutchinson M.I."/>
            <person name="Powell A.J."/>
            <person name="Barry K."/>
            <person name="Miller A.N."/>
            <person name="Grigoriev I.V."/>
            <person name="Debuchy R."/>
            <person name="Gladieux P."/>
            <person name="Hiltunen Thoren M."/>
            <person name="Johannesson H."/>
        </authorList>
    </citation>
    <scope>NUCLEOTIDE SEQUENCE</scope>
    <source>
        <strain evidence="14">SMH4131-1</strain>
    </source>
</reference>
<dbReference type="InterPro" id="IPR013783">
    <property type="entry name" value="Ig-like_fold"/>
</dbReference>
<dbReference type="AlphaFoldDB" id="A0AAE0MKL3"/>
<evidence type="ECO:0000256" key="10">
    <source>
        <dbReference type="ARBA" id="ARBA00024574"/>
    </source>
</evidence>
<dbReference type="InterPro" id="IPR044993">
    <property type="entry name" value="BXL"/>
</dbReference>
<evidence type="ECO:0000313" key="14">
    <source>
        <dbReference type="EMBL" id="KAK3335927.1"/>
    </source>
</evidence>
<evidence type="ECO:0000256" key="12">
    <source>
        <dbReference type="SAM" id="SignalP"/>
    </source>
</evidence>
<keyword evidence="6" id="KW-0325">Glycoprotein</keyword>
<evidence type="ECO:0000256" key="9">
    <source>
        <dbReference type="ARBA" id="ARBA00023326"/>
    </source>
</evidence>
<dbReference type="InterPro" id="IPR001764">
    <property type="entry name" value="Glyco_hydro_3_N"/>
</dbReference>
<dbReference type="Gene3D" id="3.20.20.300">
    <property type="entry name" value="Glycoside hydrolase, family 3, N-terminal domain"/>
    <property type="match status" value="1"/>
</dbReference>
<evidence type="ECO:0000256" key="2">
    <source>
        <dbReference type="ARBA" id="ARBA00005336"/>
    </source>
</evidence>
<comment type="similarity">
    <text evidence="2">Belongs to the glycosyl hydrolase 3 family.</text>
</comment>
<comment type="pathway">
    <text evidence="1">Glycan degradation; xylan degradation.</text>
</comment>
<protein>
    <recommendedName>
        <fullName evidence="11">xylan 1,4-beta-xylosidase</fullName>
        <ecNumber evidence="11">3.2.1.37</ecNumber>
    </recommendedName>
</protein>
<dbReference type="Pfam" id="PF14310">
    <property type="entry name" value="Fn3-like"/>
    <property type="match status" value="1"/>
</dbReference>
<dbReference type="SUPFAM" id="SSF52279">
    <property type="entry name" value="Beta-D-glucan exohydrolase, C-terminal domain"/>
    <property type="match status" value="1"/>
</dbReference>
<evidence type="ECO:0000256" key="4">
    <source>
        <dbReference type="ARBA" id="ARBA00022729"/>
    </source>
</evidence>
<reference evidence="14" key="2">
    <citation type="submission" date="2023-06" db="EMBL/GenBank/DDBJ databases">
        <authorList>
            <consortium name="Lawrence Berkeley National Laboratory"/>
            <person name="Haridas S."/>
            <person name="Hensen N."/>
            <person name="Bonometti L."/>
            <person name="Westerberg I."/>
            <person name="Brannstrom I.O."/>
            <person name="Guillou S."/>
            <person name="Cros-Aarteil S."/>
            <person name="Calhoun S."/>
            <person name="Kuo A."/>
            <person name="Mondo S."/>
            <person name="Pangilinan J."/>
            <person name="Riley R."/>
            <person name="Labutti K."/>
            <person name="Andreopoulos B."/>
            <person name="Lipzen A."/>
            <person name="Chen C."/>
            <person name="Yanf M."/>
            <person name="Daum C."/>
            <person name="Ng V."/>
            <person name="Clum A."/>
            <person name="Steindorff A."/>
            <person name="Ohm R."/>
            <person name="Martin F."/>
            <person name="Silar P."/>
            <person name="Natvig D."/>
            <person name="Lalanne C."/>
            <person name="Gautier V."/>
            <person name="Ament-Velasquez S.L."/>
            <person name="Kruys A."/>
            <person name="Hutchinson M.I."/>
            <person name="Powell A.J."/>
            <person name="Barry K."/>
            <person name="Miller A.N."/>
            <person name="Grigoriev I.V."/>
            <person name="Debuchy R."/>
            <person name="Gladieux P."/>
            <person name="Thoren M.H."/>
            <person name="Johannesson H."/>
        </authorList>
    </citation>
    <scope>NUCLEOTIDE SEQUENCE</scope>
    <source>
        <strain evidence="14">SMH4131-1</strain>
    </source>
</reference>
<dbReference type="InterPro" id="IPR017853">
    <property type="entry name" value="GH"/>
</dbReference>